<sequence length="90" mass="10084">MPSSCSSSLLLLSSSNSRKTKVSLHYSSLATSKGKKEIVFPSPKPCHTLLFHTHFRFVHSLELKVCFHLPRDEEIEGPTDVEGTEADRDK</sequence>
<dbReference type="AlphaFoldDB" id="A0A922FSE4"/>
<dbReference type="EMBL" id="CM031826">
    <property type="protein sequence ID" value="KAG6725808.1"/>
    <property type="molecule type" value="Genomic_DNA"/>
</dbReference>
<organism evidence="1 2">
    <name type="scientific">Carya illinoinensis</name>
    <name type="common">Pecan</name>
    <dbReference type="NCBI Taxonomy" id="32201"/>
    <lineage>
        <taxon>Eukaryota</taxon>
        <taxon>Viridiplantae</taxon>
        <taxon>Streptophyta</taxon>
        <taxon>Embryophyta</taxon>
        <taxon>Tracheophyta</taxon>
        <taxon>Spermatophyta</taxon>
        <taxon>Magnoliopsida</taxon>
        <taxon>eudicotyledons</taxon>
        <taxon>Gunneridae</taxon>
        <taxon>Pentapetalae</taxon>
        <taxon>rosids</taxon>
        <taxon>fabids</taxon>
        <taxon>Fagales</taxon>
        <taxon>Juglandaceae</taxon>
        <taxon>Carya</taxon>
    </lineage>
</organism>
<protein>
    <submittedName>
        <fullName evidence="1">Uncharacterized protein</fullName>
    </submittedName>
</protein>
<comment type="caution">
    <text evidence="1">The sequence shown here is derived from an EMBL/GenBank/DDBJ whole genome shotgun (WGS) entry which is preliminary data.</text>
</comment>
<accession>A0A922FSE4</accession>
<proteinExistence type="predicted"/>
<evidence type="ECO:0000313" key="2">
    <source>
        <dbReference type="Proteomes" id="UP000811246"/>
    </source>
</evidence>
<dbReference type="Proteomes" id="UP000811246">
    <property type="component" value="Chromosome 2"/>
</dbReference>
<reference evidence="1" key="1">
    <citation type="submission" date="2021-01" db="EMBL/GenBank/DDBJ databases">
        <authorList>
            <person name="Lovell J.T."/>
            <person name="Bentley N."/>
            <person name="Bhattarai G."/>
            <person name="Jenkins J.W."/>
            <person name="Sreedasyam A."/>
            <person name="Alarcon Y."/>
            <person name="Bock C."/>
            <person name="Boston L."/>
            <person name="Carlson J."/>
            <person name="Cervantes K."/>
            <person name="Clermont K."/>
            <person name="Krom N."/>
            <person name="Kubenka K."/>
            <person name="Mamidi S."/>
            <person name="Mattison C."/>
            <person name="Monteros M."/>
            <person name="Pisani C."/>
            <person name="Plott C."/>
            <person name="Rajasekar S."/>
            <person name="Rhein H.S."/>
            <person name="Rohla C."/>
            <person name="Song M."/>
            <person name="Hilaire R.S."/>
            <person name="Shu S."/>
            <person name="Wells L."/>
            <person name="Wang X."/>
            <person name="Webber J."/>
            <person name="Heerema R.J."/>
            <person name="Klein P."/>
            <person name="Conner P."/>
            <person name="Grauke L."/>
            <person name="Grimwood J."/>
            <person name="Schmutz J."/>
            <person name="Randall J.J."/>
        </authorList>
    </citation>
    <scope>NUCLEOTIDE SEQUENCE</scope>
    <source>
        <tissue evidence="1">Leaf</tissue>
    </source>
</reference>
<name>A0A922FSE4_CARIL</name>
<gene>
    <name evidence="1" type="ORF">I3842_02G049500</name>
</gene>
<evidence type="ECO:0000313" key="1">
    <source>
        <dbReference type="EMBL" id="KAG6725808.1"/>
    </source>
</evidence>